<accession>A0ABR2D0J7</accession>
<sequence length="130" mass="14492">MKRAKWDSFVSLSRLRLVQFLMGVLFLYLLFMSFEIPLVFKTGSAGFYTDALPRPLFLESEEDFTDKSAPARPDDGSSYAKPGAVHRRGECGSLRKCRVFFSTRVLSTATILQTGSRCSIKPLVTPSLSA</sequence>
<dbReference type="EMBL" id="JBBPBM010000039">
    <property type="protein sequence ID" value="KAK8526516.1"/>
    <property type="molecule type" value="Genomic_DNA"/>
</dbReference>
<comment type="caution">
    <text evidence="3">The sequence shown here is derived from an EMBL/GenBank/DDBJ whole genome shotgun (WGS) entry which is preliminary data.</text>
</comment>
<dbReference type="Proteomes" id="UP001472677">
    <property type="component" value="Unassembled WGS sequence"/>
</dbReference>
<organism evidence="3 4">
    <name type="scientific">Hibiscus sabdariffa</name>
    <name type="common">roselle</name>
    <dbReference type="NCBI Taxonomy" id="183260"/>
    <lineage>
        <taxon>Eukaryota</taxon>
        <taxon>Viridiplantae</taxon>
        <taxon>Streptophyta</taxon>
        <taxon>Embryophyta</taxon>
        <taxon>Tracheophyta</taxon>
        <taxon>Spermatophyta</taxon>
        <taxon>Magnoliopsida</taxon>
        <taxon>eudicotyledons</taxon>
        <taxon>Gunneridae</taxon>
        <taxon>Pentapetalae</taxon>
        <taxon>rosids</taxon>
        <taxon>malvids</taxon>
        <taxon>Malvales</taxon>
        <taxon>Malvaceae</taxon>
        <taxon>Malvoideae</taxon>
        <taxon>Hibiscus</taxon>
    </lineage>
</organism>
<evidence type="ECO:0000256" key="1">
    <source>
        <dbReference type="SAM" id="MobiDB-lite"/>
    </source>
</evidence>
<keyword evidence="2" id="KW-0472">Membrane</keyword>
<keyword evidence="2" id="KW-0812">Transmembrane</keyword>
<keyword evidence="2" id="KW-1133">Transmembrane helix</keyword>
<evidence type="ECO:0000313" key="4">
    <source>
        <dbReference type="Proteomes" id="UP001472677"/>
    </source>
</evidence>
<feature type="region of interest" description="Disordered" evidence="1">
    <location>
        <begin position="63"/>
        <end position="87"/>
    </location>
</feature>
<proteinExistence type="predicted"/>
<reference evidence="3 4" key="1">
    <citation type="journal article" date="2024" name="G3 (Bethesda)">
        <title>Genome assembly of Hibiscus sabdariffa L. provides insights into metabolisms of medicinal natural products.</title>
        <authorList>
            <person name="Kim T."/>
        </authorList>
    </citation>
    <scope>NUCLEOTIDE SEQUENCE [LARGE SCALE GENOMIC DNA]</scope>
    <source>
        <strain evidence="3">TK-2024</strain>
        <tissue evidence="3">Old leaves</tissue>
    </source>
</reference>
<evidence type="ECO:0000313" key="3">
    <source>
        <dbReference type="EMBL" id="KAK8526516.1"/>
    </source>
</evidence>
<gene>
    <name evidence="3" type="ORF">V6N12_020986</name>
</gene>
<keyword evidence="4" id="KW-1185">Reference proteome</keyword>
<feature type="transmembrane region" description="Helical" evidence="2">
    <location>
        <begin position="20"/>
        <end position="40"/>
    </location>
</feature>
<name>A0ABR2D0J7_9ROSI</name>
<protein>
    <submittedName>
        <fullName evidence="3">Uncharacterized protein</fullName>
    </submittedName>
</protein>
<evidence type="ECO:0000256" key="2">
    <source>
        <dbReference type="SAM" id="Phobius"/>
    </source>
</evidence>